<evidence type="ECO:0000256" key="7">
    <source>
        <dbReference type="ARBA" id="ARBA00022989"/>
    </source>
</evidence>
<evidence type="ECO:0000256" key="4">
    <source>
        <dbReference type="ARBA" id="ARBA00022475"/>
    </source>
</evidence>
<protein>
    <submittedName>
        <fullName evidence="11">Binding-protein-dependent transport systems inner membrane component</fullName>
    </submittedName>
</protein>
<dbReference type="CDD" id="cd06261">
    <property type="entry name" value="TM_PBP2"/>
    <property type="match status" value="1"/>
</dbReference>
<dbReference type="InterPro" id="IPR035906">
    <property type="entry name" value="MetI-like_sf"/>
</dbReference>
<evidence type="ECO:0000259" key="10">
    <source>
        <dbReference type="PROSITE" id="PS50928"/>
    </source>
</evidence>
<reference evidence="11 12" key="1">
    <citation type="journal article" date="2014" name="Genome Biol. Evol.">
        <title>Genome degeneration and adaptation in a nascent stage of symbiosis.</title>
        <authorList>
            <person name="Oakeson K.F."/>
            <person name="Gil R."/>
            <person name="Clayton A.L."/>
            <person name="Dunn D.M."/>
            <person name="von Niederhausern A.C."/>
            <person name="Hamil C."/>
            <person name="Aoyagi A."/>
            <person name="Duval B."/>
            <person name="Baca A."/>
            <person name="Silva F.J."/>
            <person name="Vallier A."/>
            <person name="Jackson D.G."/>
            <person name="Latorre A."/>
            <person name="Weiss R.B."/>
            <person name="Heddi A."/>
            <person name="Moya A."/>
            <person name="Dale C."/>
        </authorList>
    </citation>
    <scope>NUCLEOTIDE SEQUENCE [LARGE SCALE GENOMIC DNA]</scope>
    <source>
        <strain evidence="11 12">HS1</strain>
    </source>
</reference>
<dbReference type="Pfam" id="PF00528">
    <property type="entry name" value="BPD_transp_1"/>
    <property type="match status" value="1"/>
</dbReference>
<feature type="transmembrane region" description="Helical" evidence="9">
    <location>
        <begin position="263"/>
        <end position="284"/>
    </location>
</feature>
<dbReference type="RefSeq" id="WP_158500153.1">
    <property type="nucleotide sequence ID" value="NZ_CP006569.1"/>
</dbReference>
<dbReference type="GO" id="GO:0055085">
    <property type="term" value="P:transmembrane transport"/>
    <property type="evidence" value="ECO:0007669"/>
    <property type="project" value="InterPro"/>
</dbReference>
<dbReference type="GO" id="GO:0005886">
    <property type="term" value="C:plasma membrane"/>
    <property type="evidence" value="ECO:0007669"/>
    <property type="project" value="UniProtKB-SubCell"/>
</dbReference>
<dbReference type="SUPFAM" id="SSF161098">
    <property type="entry name" value="MetI-like"/>
    <property type="match status" value="1"/>
</dbReference>
<evidence type="ECO:0000313" key="12">
    <source>
        <dbReference type="Proteomes" id="UP000019028"/>
    </source>
</evidence>
<evidence type="ECO:0000313" key="11">
    <source>
        <dbReference type="EMBL" id="AHF76621.1"/>
    </source>
</evidence>
<keyword evidence="4" id="KW-1003">Cell membrane</keyword>
<evidence type="ECO:0000256" key="3">
    <source>
        <dbReference type="ARBA" id="ARBA00022448"/>
    </source>
</evidence>
<dbReference type="InterPro" id="IPR000515">
    <property type="entry name" value="MetI-like"/>
</dbReference>
<sequence length="298" mass="33300">MSRLSMTDDLRTTPDARPVRHTAHKRRFPWLIAPAAVFYLIFFGCPLAQMIWQSLWSEGFTLSGYLAFASESAYWWMLGYTLVLGGGTMLLVLVVAYPVAYWLVCIDRRYAVLLMGLVLIPFWSSGLVRTYAWIVILGREGIVNNLLMGWGWLKTPFPFLGTHTAVITGLVYYLLPYMILSLYSVMNNIDRNLMLAARNLGASPAAAFRHVFVPLTHPGVFTGCFLVFMLAVGMYITPALLGGPHQTTLPLMIALQIDEALDWSLAAAMSVILLTLTLLLQWLAGRFVNLDTLWGGAR</sequence>
<dbReference type="PANTHER" id="PTHR42929">
    <property type="entry name" value="INNER MEMBRANE ABC TRANSPORTER PERMEASE PROTEIN YDCU-RELATED-RELATED"/>
    <property type="match status" value="1"/>
</dbReference>
<keyword evidence="7 9" id="KW-1133">Transmembrane helix</keyword>
<evidence type="ECO:0000256" key="1">
    <source>
        <dbReference type="ARBA" id="ARBA00004429"/>
    </source>
</evidence>
<evidence type="ECO:0000256" key="9">
    <source>
        <dbReference type="RuleBase" id="RU363032"/>
    </source>
</evidence>
<keyword evidence="8 9" id="KW-0472">Membrane</keyword>
<dbReference type="Proteomes" id="UP000019028">
    <property type="component" value="Chromosome"/>
</dbReference>
<dbReference type="PANTHER" id="PTHR42929:SF5">
    <property type="entry name" value="ABC TRANSPORTER PERMEASE PROTEIN"/>
    <property type="match status" value="1"/>
</dbReference>
<comment type="subcellular location">
    <subcellularLocation>
        <location evidence="1">Cell inner membrane</location>
        <topology evidence="1">Multi-pass membrane protein</topology>
    </subcellularLocation>
    <subcellularLocation>
        <location evidence="9">Cell membrane</location>
        <topology evidence="9">Multi-pass membrane protein</topology>
    </subcellularLocation>
</comment>
<dbReference type="AlphaFoldDB" id="W0HS15"/>
<name>W0HS15_9GAMM</name>
<dbReference type="OrthoDB" id="9807047at2"/>
<keyword evidence="3 9" id="KW-0813">Transport</keyword>
<keyword evidence="12" id="KW-1185">Reference proteome</keyword>
<dbReference type="KEGG" id="sod:Sant_1563"/>
<proteinExistence type="inferred from homology"/>
<dbReference type="EMBL" id="CP006569">
    <property type="protein sequence ID" value="AHF76621.1"/>
    <property type="molecule type" value="Genomic_DNA"/>
</dbReference>
<organism evidence="11 12">
    <name type="scientific">Sodalis praecaptivus</name>
    <dbReference type="NCBI Taxonomy" id="1239307"/>
    <lineage>
        <taxon>Bacteria</taxon>
        <taxon>Pseudomonadati</taxon>
        <taxon>Pseudomonadota</taxon>
        <taxon>Gammaproteobacteria</taxon>
        <taxon>Enterobacterales</taxon>
        <taxon>Bruguierivoracaceae</taxon>
        <taxon>Sodalis</taxon>
    </lineage>
</organism>
<accession>W0HS15</accession>
<evidence type="ECO:0000256" key="6">
    <source>
        <dbReference type="ARBA" id="ARBA00022692"/>
    </source>
</evidence>
<dbReference type="PROSITE" id="PS50928">
    <property type="entry name" value="ABC_TM1"/>
    <property type="match status" value="1"/>
</dbReference>
<dbReference type="Gene3D" id="1.10.3720.10">
    <property type="entry name" value="MetI-like"/>
    <property type="match status" value="1"/>
</dbReference>
<dbReference type="PATRIC" id="fig|1239307.3.peg.1699"/>
<feature type="transmembrane region" description="Helical" evidence="9">
    <location>
        <begin position="219"/>
        <end position="242"/>
    </location>
</feature>
<evidence type="ECO:0000256" key="2">
    <source>
        <dbReference type="ARBA" id="ARBA00007069"/>
    </source>
</evidence>
<feature type="domain" description="ABC transmembrane type-1" evidence="10">
    <location>
        <begin position="78"/>
        <end position="284"/>
    </location>
</feature>
<comment type="similarity">
    <text evidence="2">Belongs to the binding-protein-dependent transport system permease family. CysTW subfamily.</text>
</comment>
<feature type="transmembrane region" description="Helical" evidence="9">
    <location>
        <begin position="73"/>
        <end position="104"/>
    </location>
</feature>
<evidence type="ECO:0000256" key="8">
    <source>
        <dbReference type="ARBA" id="ARBA00023136"/>
    </source>
</evidence>
<evidence type="ECO:0000256" key="5">
    <source>
        <dbReference type="ARBA" id="ARBA00022519"/>
    </source>
</evidence>
<keyword evidence="5" id="KW-0997">Cell inner membrane</keyword>
<dbReference type="HOGENOM" id="CLU_016047_18_2_6"/>
<gene>
    <name evidence="11" type="ORF">Sant_1563</name>
</gene>
<feature type="transmembrane region" description="Helical" evidence="9">
    <location>
        <begin position="111"/>
        <end position="136"/>
    </location>
</feature>
<keyword evidence="6 9" id="KW-0812">Transmembrane</keyword>
<feature type="transmembrane region" description="Helical" evidence="9">
    <location>
        <begin position="156"/>
        <end position="175"/>
    </location>
</feature>
<feature type="transmembrane region" description="Helical" evidence="9">
    <location>
        <begin position="30"/>
        <end position="53"/>
    </location>
</feature>